<dbReference type="Pfam" id="PF16653">
    <property type="entry name" value="Sacchrp_dh_C"/>
    <property type="match status" value="1"/>
</dbReference>
<protein>
    <submittedName>
        <fullName evidence="3">Homospermidine synthase</fullName>
    </submittedName>
</protein>
<sequence>MKKQFNHKILIIGYGSVSQCTLPILLDKIEVPLKNVTIIDFEDKSRALKKYMDKGLNFVRKKITKENLGKVLAKYVDKGGLLIDLAWNIGTNDIIGWCHNHNVLYVNTSVEVWDSLAGVFKQNPFEKSLYWRQMQLRKMSKNWKNATTAVVDHGANPGLISHFVKQGLIDIADSLIKKKKVTQAVGEELREYIKKRDFARLAKKLGVKVIHCSERDTQITNRPKDVNEFVGTWSIEGLREEGTAPAEMGWGTHEKKLPILAHIPPYGPKNQIFLAQMGINTWVRSWIPNEEIVGMVIRHGEAFGLSDRLTVWEKGKAVYRPTVHYAYMPCHETLSSLCELRGLNYVLPPKLRIMKDEITTGADILGALIMGHKYNSWWTGSALTIDQARLLAPHQNATTLQVAAGIVAAALWAIENPKQGINLPDDLPHDFVLGIAKPYLGDFISTSSDWTPLKNRVVYFKENPASKNNPDPWQLENFLFLH</sequence>
<evidence type="ECO:0000259" key="1">
    <source>
        <dbReference type="Pfam" id="PF03435"/>
    </source>
</evidence>
<feature type="domain" description="Saccharopine dehydrogenase-like C-terminal" evidence="2">
    <location>
        <begin position="154"/>
        <end position="443"/>
    </location>
</feature>
<gene>
    <name evidence="3" type="ORF">COT67_02420</name>
</gene>
<feature type="domain" description="Saccharopine dehydrogenase NADP binding" evidence="1">
    <location>
        <begin position="9"/>
        <end position="150"/>
    </location>
</feature>
<comment type="caution">
    <text evidence="3">The sequence shown here is derived from an EMBL/GenBank/DDBJ whole genome shotgun (WGS) entry which is preliminary data.</text>
</comment>
<dbReference type="Gene3D" id="3.30.360.30">
    <property type="entry name" value="homospermidine synthase like"/>
    <property type="match status" value="1"/>
</dbReference>
<proteinExistence type="predicted"/>
<dbReference type="Gene3D" id="3.40.50.720">
    <property type="entry name" value="NAD(P)-binding Rossmann-like Domain"/>
    <property type="match status" value="1"/>
</dbReference>
<dbReference type="InterPro" id="IPR023181">
    <property type="entry name" value="Homospermid_syn-like_C"/>
</dbReference>
<evidence type="ECO:0000313" key="4">
    <source>
        <dbReference type="Proteomes" id="UP000230353"/>
    </source>
</evidence>
<dbReference type="AlphaFoldDB" id="A0A2H0WKW8"/>
<evidence type="ECO:0000313" key="3">
    <source>
        <dbReference type="EMBL" id="PIS13316.1"/>
    </source>
</evidence>
<dbReference type="EMBL" id="PEZL01000034">
    <property type="protein sequence ID" value="PIS13316.1"/>
    <property type="molecule type" value="Genomic_DNA"/>
</dbReference>
<organism evidence="3 4">
    <name type="scientific">Candidatus Tagabacteria bacterium CG09_land_8_20_14_0_10_41_14</name>
    <dbReference type="NCBI Taxonomy" id="1975021"/>
    <lineage>
        <taxon>Bacteria</taxon>
        <taxon>Candidatus Tagaibacteriota</taxon>
    </lineage>
</organism>
<evidence type="ECO:0000259" key="2">
    <source>
        <dbReference type="Pfam" id="PF16653"/>
    </source>
</evidence>
<dbReference type="Proteomes" id="UP000230353">
    <property type="component" value="Unassembled WGS sequence"/>
</dbReference>
<name>A0A2H0WKW8_9BACT</name>
<dbReference type="Pfam" id="PF03435">
    <property type="entry name" value="Sacchrp_dh_NADP"/>
    <property type="match status" value="1"/>
</dbReference>
<dbReference type="InterPro" id="IPR005097">
    <property type="entry name" value="Sacchrp_dh_NADP-bd"/>
</dbReference>
<reference evidence="4" key="1">
    <citation type="submission" date="2017-09" db="EMBL/GenBank/DDBJ databases">
        <title>Depth-based differentiation of microbial function through sediment-hosted aquifers and enrichment of novel symbionts in the deep terrestrial subsurface.</title>
        <authorList>
            <person name="Probst A.J."/>
            <person name="Ladd B."/>
            <person name="Jarett J.K."/>
            <person name="Geller-Mcgrath D.E."/>
            <person name="Sieber C.M.K."/>
            <person name="Emerson J.B."/>
            <person name="Anantharaman K."/>
            <person name="Thomas B.C."/>
            <person name="Malmstrom R."/>
            <person name="Stieglmeier M."/>
            <person name="Klingl A."/>
            <person name="Woyke T."/>
            <person name="Ryan C.M."/>
            <person name="Banfield J.F."/>
        </authorList>
    </citation>
    <scope>NUCLEOTIDE SEQUENCE [LARGE SCALE GENOMIC DNA]</scope>
</reference>
<dbReference type="InterPro" id="IPR032095">
    <property type="entry name" value="Sacchrp_dh-like_C"/>
</dbReference>
<accession>A0A2H0WKW8</accession>